<evidence type="ECO:0000256" key="5">
    <source>
        <dbReference type="ARBA" id="ARBA00023136"/>
    </source>
</evidence>
<comment type="caution">
    <text evidence="7">The sequence shown here is derived from an EMBL/GenBank/DDBJ whole genome shotgun (WGS) entry which is preliminary data.</text>
</comment>
<feature type="transmembrane region" description="Helical" evidence="6">
    <location>
        <begin position="247"/>
        <end position="270"/>
    </location>
</feature>
<keyword evidence="5 6" id="KW-0472">Membrane</keyword>
<dbReference type="EMBL" id="BJYZ01000036">
    <property type="protein sequence ID" value="GEO42109.1"/>
    <property type="molecule type" value="Genomic_DNA"/>
</dbReference>
<dbReference type="GO" id="GO:0022857">
    <property type="term" value="F:transmembrane transporter activity"/>
    <property type="evidence" value="ECO:0007669"/>
    <property type="project" value="InterPro"/>
</dbReference>
<keyword evidence="4 6" id="KW-1133">Transmembrane helix</keyword>
<dbReference type="PANTHER" id="PTHR43370:SF2">
    <property type="entry name" value="ABC TRANSPORTER PERMEASE PROTEIN"/>
    <property type="match status" value="1"/>
</dbReference>
<proteinExistence type="predicted"/>
<evidence type="ECO:0000256" key="1">
    <source>
        <dbReference type="ARBA" id="ARBA00004651"/>
    </source>
</evidence>
<feature type="transmembrane region" description="Helical" evidence="6">
    <location>
        <begin position="39"/>
        <end position="60"/>
    </location>
</feature>
<evidence type="ECO:0000313" key="7">
    <source>
        <dbReference type="EMBL" id="GEO42109.1"/>
    </source>
</evidence>
<evidence type="ECO:0000256" key="2">
    <source>
        <dbReference type="ARBA" id="ARBA00022475"/>
    </source>
</evidence>
<evidence type="ECO:0000256" key="6">
    <source>
        <dbReference type="SAM" id="Phobius"/>
    </source>
</evidence>
<evidence type="ECO:0000256" key="4">
    <source>
        <dbReference type="ARBA" id="ARBA00022989"/>
    </source>
</evidence>
<dbReference type="GO" id="GO:0005886">
    <property type="term" value="C:plasma membrane"/>
    <property type="evidence" value="ECO:0007669"/>
    <property type="project" value="UniProtKB-SubCell"/>
</dbReference>
<dbReference type="CDD" id="cd06580">
    <property type="entry name" value="TM_PBP1_transp_TpRbsC_like"/>
    <property type="match status" value="1"/>
</dbReference>
<feature type="transmembrane region" description="Helical" evidence="6">
    <location>
        <begin position="6"/>
        <end position="27"/>
    </location>
</feature>
<evidence type="ECO:0000313" key="8">
    <source>
        <dbReference type="Proteomes" id="UP000321523"/>
    </source>
</evidence>
<dbReference type="InterPro" id="IPR001851">
    <property type="entry name" value="ABC_transp_permease"/>
</dbReference>
<accession>A0A512E0A0</accession>
<feature type="transmembrane region" description="Helical" evidence="6">
    <location>
        <begin position="95"/>
        <end position="115"/>
    </location>
</feature>
<keyword evidence="8" id="KW-1185">Reference proteome</keyword>
<keyword evidence="3 6" id="KW-0812">Transmembrane</keyword>
<name>A0A512E0A0_9PROT</name>
<dbReference type="Pfam" id="PF02653">
    <property type="entry name" value="BPD_transp_2"/>
    <property type="match status" value="1"/>
</dbReference>
<keyword evidence="2" id="KW-1003">Cell membrane</keyword>
<dbReference type="PANTHER" id="PTHR43370">
    <property type="entry name" value="SUGAR ABC TRANSPORTER INTEGRAL MEMBRANE PROTEIN-RELATED"/>
    <property type="match status" value="1"/>
</dbReference>
<protein>
    <submittedName>
        <fullName evidence="7">ABC transporter permease</fullName>
    </submittedName>
</protein>
<dbReference type="AlphaFoldDB" id="A0A512E0A0"/>
<reference evidence="7 8" key="1">
    <citation type="submission" date="2019-07" db="EMBL/GenBank/DDBJ databases">
        <title>Whole genome shotgun sequence of Skermanella aerolata NBRC 106429.</title>
        <authorList>
            <person name="Hosoyama A."/>
            <person name="Uohara A."/>
            <person name="Ohji S."/>
            <person name="Ichikawa N."/>
        </authorList>
    </citation>
    <scope>NUCLEOTIDE SEQUENCE [LARGE SCALE GENOMIC DNA]</scope>
    <source>
        <strain evidence="7 8">NBRC 106429</strain>
    </source>
</reference>
<dbReference type="RefSeq" id="WP_044435793.1">
    <property type="nucleotide sequence ID" value="NZ_BJYZ01000036.1"/>
</dbReference>
<feature type="transmembrane region" description="Helical" evidence="6">
    <location>
        <begin position="221"/>
        <end position="240"/>
    </location>
</feature>
<evidence type="ECO:0000256" key="3">
    <source>
        <dbReference type="ARBA" id="ARBA00022692"/>
    </source>
</evidence>
<dbReference type="OrthoDB" id="9792579at2"/>
<feature type="transmembrane region" description="Helical" evidence="6">
    <location>
        <begin position="150"/>
        <end position="166"/>
    </location>
</feature>
<comment type="subcellular location">
    <subcellularLocation>
        <location evidence="1">Cell membrane</location>
        <topology evidence="1">Multi-pass membrane protein</topology>
    </subcellularLocation>
</comment>
<feature type="transmembrane region" description="Helical" evidence="6">
    <location>
        <begin position="66"/>
        <end position="88"/>
    </location>
</feature>
<sequence length="318" mass="32227">MDMILSAAFLTSLVAGMVVSGVPLLLAGLGEQISEKAGVLNIGIEGMMLAGAYAGFLGAYQTGSLWVGFLYGIGAGMAVASVMAVLCVRLGLNQIVIGIGLTLGAEGLTALLHHVRFSRSYPRLPGVETLPLPGLAELPIVGSALFDRHPIVYLAVASAVVLSVLYRRTHLGLTLRAAGDKPAALDAAGGDVIRTRVAAVLCTGAFAGLGGAFMAEVGAGLFVPFMTGGAGFIAIVLAMLARGRPLWVLAGAALFGACLSMTTALQVAGFDVPTDVIQMLPFAAVMAVLIVFGRGASLPAALGSAYVRGGRGSDGERS</sequence>
<gene>
    <name evidence="7" type="ORF">SAE02_62570</name>
</gene>
<organism evidence="7 8">
    <name type="scientific">Skermanella aerolata</name>
    <dbReference type="NCBI Taxonomy" id="393310"/>
    <lineage>
        <taxon>Bacteria</taxon>
        <taxon>Pseudomonadati</taxon>
        <taxon>Pseudomonadota</taxon>
        <taxon>Alphaproteobacteria</taxon>
        <taxon>Rhodospirillales</taxon>
        <taxon>Azospirillaceae</taxon>
        <taxon>Skermanella</taxon>
    </lineage>
</organism>
<feature type="transmembrane region" description="Helical" evidence="6">
    <location>
        <begin position="282"/>
        <end position="307"/>
    </location>
</feature>
<feature type="transmembrane region" description="Helical" evidence="6">
    <location>
        <begin position="197"/>
        <end position="215"/>
    </location>
</feature>
<dbReference type="Proteomes" id="UP000321523">
    <property type="component" value="Unassembled WGS sequence"/>
</dbReference>